<dbReference type="Ensembl" id="ENSFALT00000040369.1">
    <property type="protein sequence ID" value="ENSFALP00000018720.1"/>
    <property type="gene ID" value="ENSFALG00000024109.1"/>
</dbReference>
<dbReference type="AlphaFoldDB" id="A0A803V7L4"/>
<evidence type="ECO:0000256" key="2">
    <source>
        <dbReference type="SAM" id="Phobius"/>
    </source>
</evidence>
<keyword evidence="2" id="KW-1133">Transmembrane helix</keyword>
<evidence type="ECO:0000313" key="3">
    <source>
        <dbReference type="Ensembl" id="ENSFALP00000018720.1"/>
    </source>
</evidence>
<keyword evidence="4" id="KW-1185">Reference proteome</keyword>
<name>A0A803V7L4_FICAL</name>
<dbReference type="Proteomes" id="UP000016665">
    <property type="component" value="Chromosome 6"/>
</dbReference>
<feature type="transmembrane region" description="Helical" evidence="2">
    <location>
        <begin position="42"/>
        <end position="64"/>
    </location>
</feature>
<evidence type="ECO:0000313" key="4">
    <source>
        <dbReference type="Proteomes" id="UP000016665"/>
    </source>
</evidence>
<evidence type="ECO:0000256" key="1">
    <source>
        <dbReference type="SAM" id="MobiDB-lite"/>
    </source>
</evidence>
<proteinExistence type="predicted"/>
<feature type="transmembrane region" description="Helical" evidence="2">
    <location>
        <begin position="76"/>
        <end position="95"/>
    </location>
</feature>
<organism evidence="3 4">
    <name type="scientific">Ficedula albicollis</name>
    <name type="common">Collared flycatcher</name>
    <name type="synonym">Muscicapa albicollis</name>
    <dbReference type="NCBI Taxonomy" id="59894"/>
    <lineage>
        <taxon>Eukaryota</taxon>
        <taxon>Metazoa</taxon>
        <taxon>Chordata</taxon>
        <taxon>Craniata</taxon>
        <taxon>Vertebrata</taxon>
        <taxon>Euteleostomi</taxon>
        <taxon>Archelosauria</taxon>
        <taxon>Archosauria</taxon>
        <taxon>Dinosauria</taxon>
        <taxon>Saurischia</taxon>
        <taxon>Theropoda</taxon>
        <taxon>Coelurosauria</taxon>
        <taxon>Aves</taxon>
        <taxon>Neognathae</taxon>
        <taxon>Neoaves</taxon>
        <taxon>Telluraves</taxon>
        <taxon>Australaves</taxon>
        <taxon>Passeriformes</taxon>
        <taxon>Muscicapidae</taxon>
        <taxon>Ficedula</taxon>
    </lineage>
</organism>
<keyword evidence="2" id="KW-0472">Membrane</keyword>
<sequence length="108" mass="11614">MLGPCKVPPHTATLREGKAQAGRDPAAPQDAQIGLSGLAVRLGGGAVVAPCPYVISWALSWGFFRSSSDSRQCRKLSSVTSGLGLTVILSLWFHTSRPIRATRRRRGW</sequence>
<reference evidence="3 4" key="1">
    <citation type="journal article" date="2012" name="Nature">
        <title>The genomic landscape of species divergence in Ficedula flycatchers.</title>
        <authorList>
            <person name="Ellegren H."/>
            <person name="Smeds L."/>
            <person name="Burri R."/>
            <person name="Olason P.I."/>
            <person name="Backstrom N."/>
            <person name="Kawakami T."/>
            <person name="Kunstner A."/>
            <person name="Makinen H."/>
            <person name="Nadachowska-Brzyska K."/>
            <person name="Qvarnstrom A."/>
            <person name="Uebbing S."/>
            <person name="Wolf J.B."/>
        </authorList>
    </citation>
    <scope>NUCLEOTIDE SEQUENCE [LARGE SCALE GENOMIC DNA]</scope>
</reference>
<reference evidence="3" key="3">
    <citation type="submission" date="2025-09" db="UniProtKB">
        <authorList>
            <consortium name="Ensembl"/>
        </authorList>
    </citation>
    <scope>IDENTIFICATION</scope>
</reference>
<protein>
    <submittedName>
        <fullName evidence="3">Uncharacterized protein</fullName>
    </submittedName>
</protein>
<feature type="region of interest" description="Disordered" evidence="1">
    <location>
        <begin position="1"/>
        <end position="28"/>
    </location>
</feature>
<reference evidence="3" key="2">
    <citation type="submission" date="2025-08" db="UniProtKB">
        <authorList>
            <consortium name="Ensembl"/>
        </authorList>
    </citation>
    <scope>IDENTIFICATION</scope>
</reference>
<keyword evidence="2" id="KW-0812">Transmembrane</keyword>
<dbReference type="GeneTree" id="ENSGT00960000189613"/>
<accession>A0A803V7L4</accession>